<feature type="compositionally biased region" description="Acidic residues" evidence="1">
    <location>
        <begin position="186"/>
        <end position="195"/>
    </location>
</feature>
<feature type="region of interest" description="Disordered" evidence="1">
    <location>
        <begin position="624"/>
        <end position="647"/>
    </location>
</feature>
<dbReference type="STRING" id="240176.A8NRR2"/>
<feature type="compositionally biased region" description="Pro residues" evidence="1">
    <location>
        <begin position="826"/>
        <end position="859"/>
    </location>
</feature>
<feature type="compositionally biased region" description="Polar residues" evidence="1">
    <location>
        <begin position="67"/>
        <end position="106"/>
    </location>
</feature>
<feature type="region of interest" description="Disordered" evidence="1">
    <location>
        <begin position="667"/>
        <end position="1003"/>
    </location>
</feature>
<dbReference type="HOGENOM" id="CLU_004467_0_0_1"/>
<feature type="compositionally biased region" description="Polar residues" evidence="1">
    <location>
        <begin position="33"/>
        <end position="46"/>
    </location>
</feature>
<accession>A8NRR2</accession>
<feature type="compositionally biased region" description="Pro residues" evidence="1">
    <location>
        <begin position="881"/>
        <end position="891"/>
    </location>
</feature>
<dbReference type="RefSeq" id="XP_001835834.2">
    <property type="nucleotide sequence ID" value="XM_001835782.2"/>
</dbReference>
<feature type="region of interest" description="Disordered" evidence="1">
    <location>
        <begin position="170"/>
        <end position="222"/>
    </location>
</feature>
<dbReference type="OMA" id="FALSKQW"/>
<dbReference type="InParanoid" id="A8NRR2"/>
<dbReference type="eggNOG" id="ENOG502SME4">
    <property type="taxonomic scope" value="Eukaryota"/>
</dbReference>
<dbReference type="Proteomes" id="UP000001861">
    <property type="component" value="Unassembled WGS sequence"/>
</dbReference>
<keyword evidence="4" id="KW-1185">Reference proteome</keyword>
<name>A8NRR2_COPC7</name>
<feature type="compositionally biased region" description="Low complexity" evidence="1">
    <location>
        <begin position="1"/>
        <end position="14"/>
    </location>
</feature>
<dbReference type="GeneID" id="6012369"/>
<dbReference type="EMBL" id="AACS02000008">
    <property type="protein sequence ID" value="EAU85899.2"/>
    <property type="molecule type" value="Genomic_DNA"/>
</dbReference>
<feature type="region of interest" description="Disordered" evidence="1">
    <location>
        <begin position="1"/>
        <end position="106"/>
    </location>
</feature>
<sequence>MTTTTTTTTRPTSTISIFPIRFSQEPHSPDSELPTSRASRLSLQSFKSKDKGKAPLRPGAPPRPDNMGNTDADSVKTTRTMGSTPFAAYSSTRSSSTDRVNSGFNSRKNRGSLLGAASDALGLKFGRKRPIIRQPPLPIILPDVIEISAPPPDLEVEERNRLREMAAQAIGISPYMAQPDSQSQEDSTEDDDDEDALRTPADTSELRRFGNARNSESAPDFENKNLYLDTNVSSVTTPTMVSAVSSPLRHRSGSMIHARSNSITHSPIPSFPTNVLSLNPFLTCNGYLPKYTQPTSMRIFTLSSKNWKNRYVIFTSPVTLVSKGAIPTTSYLHVFKSAGPDEKELERLEINEDSVIFVAEDEVGGRRSVVKVGGLEVGGLAPKPEPGTDKAPQTIWHLQITDPSESQKWISTIKNAILGQRTVRAGLGLPSTPSAYEPRGDLDVMLSIRAQGLATTLQAKAIPSPAYDSFPPIGSPPDPNYASSISSQSVRSQSTVPKPAPAGAVSALKGLFTSRPRSNSRATSIDLDGRSSEREAEGSFSSMGNNLLKLRSNNLAPSTSSPITPPSDINSRSTLVLSGPSGKRQERKVLADRQVDQWIQPEEIDPVQLFPQKETRQNRAMSLGSLSLQPPPRRRWNSIRPTTTSPTNHEFAFTYVNRDATTTTVFERPSLDRAETEPPTSPVDFTTFAIPAQPRPRAPSLQSVSTYGSENTTSVDRSSLNTKRSSGTTNKRWSRQLPRRSTPPLGPPPAVPSNASVTKLNVHPFGLDDVPSTASTHSSARSQKSSVSTVPSFSKRTSISSSMSGASSIQSGSTSTGPTRAMRHSMPPPPKPAPTSALPPAPEPEEPSTPTPPPLPMPPALKTSFRNSVAQRAMRLSMIAPKPPPSATLPPRPDEVDPSMTSKSHHRRSSSSGKAPALDTIPEPITHSNRSSLTSPYPPPMGPLPPPPSTDTTTPSVSRHSSLKHRLRMLSAPTPSPINSAIPLPPLTKASGTTSTPSTPNGERLSFLCNSNFPEQSSSFLHMHTPVLSAIPPSRIFEEAIVDAREAPVDEGDVLDHVTSLSPPPRRHSIVKPLIDTNRGSERQVDERADSVKGNASLTPTNADENIETNDNIDDTHDANDGLRKSVDFARHPSQIFSLSPPGSVASLGPANL</sequence>
<evidence type="ECO:0000256" key="1">
    <source>
        <dbReference type="SAM" id="MobiDB-lite"/>
    </source>
</evidence>
<feature type="compositionally biased region" description="Low complexity" evidence="1">
    <location>
        <begin position="483"/>
        <end position="494"/>
    </location>
</feature>
<feature type="compositionally biased region" description="Pro residues" evidence="1">
    <location>
        <begin position="936"/>
        <end position="949"/>
    </location>
</feature>
<reference evidence="3 4" key="1">
    <citation type="journal article" date="2010" name="Proc. Natl. Acad. Sci. U.S.A.">
        <title>Insights into evolution of multicellular fungi from the assembled chromosomes of the mushroom Coprinopsis cinerea (Coprinus cinereus).</title>
        <authorList>
            <person name="Stajich J.E."/>
            <person name="Wilke S.K."/>
            <person name="Ahren D."/>
            <person name="Au C.H."/>
            <person name="Birren B.W."/>
            <person name="Borodovsky M."/>
            <person name="Burns C."/>
            <person name="Canback B."/>
            <person name="Casselton L.A."/>
            <person name="Cheng C.K."/>
            <person name="Deng J."/>
            <person name="Dietrich F.S."/>
            <person name="Fargo D.C."/>
            <person name="Farman M.L."/>
            <person name="Gathman A.C."/>
            <person name="Goldberg J."/>
            <person name="Guigo R."/>
            <person name="Hoegger P.J."/>
            <person name="Hooker J.B."/>
            <person name="Huggins A."/>
            <person name="James T.Y."/>
            <person name="Kamada T."/>
            <person name="Kilaru S."/>
            <person name="Kodira C."/>
            <person name="Kues U."/>
            <person name="Kupfer D."/>
            <person name="Kwan H.S."/>
            <person name="Lomsadze A."/>
            <person name="Li W."/>
            <person name="Lilly W.W."/>
            <person name="Ma L.J."/>
            <person name="Mackey A.J."/>
            <person name="Manning G."/>
            <person name="Martin F."/>
            <person name="Muraguchi H."/>
            <person name="Natvig D.O."/>
            <person name="Palmerini H."/>
            <person name="Ramesh M.A."/>
            <person name="Rehmeyer C.J."/>
            <person name="Roe B.A."/>
            <person name="Shenoy N."/>
            <person name="Stanke M."/>
            <person name="Ter-Hovhannisyan V."/>
            <person name="Tunlid A."/>
            <person name="Velagapudi R."/>
            <person name="Vision T.J."/>
            <person name="Zeng Q."/>
            <person name="Zolan M.E."/>
            <person name="Pukkila P.J."/>
        </authorList>
    </citation>
    <scope>NUCLEOTIDE SEQUENCE [LARGE SCALE GENOMIC DNA]</scope>
    <source>
        <strain evidence="4">Okayama-7 / 130 / ATCC MYA-4618 / FGSC 9003</strain>
    </source>
</reference>
<feature type="region of interest" description="Disordered" evidence="1">
    <location>
        <begin position="468"/>
        <end position="588"/>
    </location>
</feature>
<dbReference type="Gene3D" id="2.30.29.30">
    <property type="entry name" value="Pleckstrin-homology domain (PH domain)/Phosphotyrosine-binding domain (PTB)"/>
    <property type="match status" value="1"/>
</dbReference>
<protein>
    <recommendedName>
        <fullName evidence="2">PH domain-containing protein</fullName>
    </recommendedName>
</protein>
<feature type="compositionally biased region" description="Basic and acidic residues" evidence="1">
    <location>
        <begin position="1079"/>
        <end position="1091"/>
    </location>
</feature>
<feature type="region of interest" description="Disordered" evidence="1">
    <location>
        <begin position="1079"/>
        <end position="1120"/>
    </location>
</feature>
<feature type="compositionally biased region" description="Low complexity" evidence="1">
    <location>
        <begin position="797"/>
        <end position="817"/>
    </location>
</feature>
<dbReference type="AlphaFoldDB" id="A8NRR2"/>
<dbReference type="PROSITE" id="PS50003">
    <property type="entry name" value="PH_DOMAIN"/>
    <property type="match status" value="1"/>
</dbReference>
<dbReference type="OrthoDB" id="3256387at2759"/>
<feature type="compositionally biased region" description="Polar residues" evidence="1">
    <location>
        <begin position="539"/>
        <end position="556"/>
    </location>
</feature>
<gene>
    <name evidence="3" type="ORF">CC1G_02922</name>
</gene>
<organism evidence="3 4">
    <name type="scientific">Coprinopsis cinerea (strain Okayama-7 / 130 / ATCC MYA-4618 / FGSC 9003)</name>
    <name type="common">Inky cap fungus</name>
    <name type="synonym">Hormographiella aspergillata</name>
    <dbReference type="NCBI Taxonomy" id="240176"/>
    <lineage>
        <taxon>Eukaryota</taxon>
        <taxon>Fungi</taxon>
        <taxon>Dikarya</taxon>
        <taxon>Basidiomycota</taxon>
        <taxon>Agaricomycotina</taxon>
        <taxon>Agaricomycetes</taxon>
        <taxon>Agaricomycetidae</taxon>
        <taxon>Agaricales</taxon>
        <taxon>Agaricineae</taxon>
        <taxon>Psathyrellaceae</taxon>
        <taxon>Coprinopsis</taxon>
    </lineage>
</organism>
<dbReference type="KEGG" id="cci:CC1G_02922"/>
<dbReference type="SUPFAM" id="SSF50729">
    <property type="entry name" value="PH domain-like"/>
    <property type="match status" value="1"/>
</dbReference>
<feature type="domain" description="PH" evidence="2">
    <location>
        <begin position="281"/>
        <end position="418"/>
    </location>
</feature>
<feature type="compositionally biased region" description="Basic and acidic residues" evidence="1">
    <location>
        <begin position="527"/>
        <end position="537"/>
    </location>
</feature>
<evidence type="ECO:0000313" key="3">
    <source>
        <dbReference type="EMBL" id="EAU85899.2"/>
    </source>
</evidence>
<dbReference type="VEuPathDB" id="FungiDB:CC1G_02922"/>
<evidence type="ECO:0000313" key="4">
    <source>
        <dbReference type="Proteomes" id="UP000001861"/>
    </source>
</evidence>
<comment type="caution">
    <text evidence="3">The sequence shown here is derived from an EMBL/GenBank/DDBJ whole genome shotgun (WGS) entry which is preliminary data.</text>
</comment>
<dbReference type="InterPro" id="IPR011993">
    <property type="entry name" value="PH-like_dom_sf"/>
</dbReference>
<feature type="compositionally biased region" description="Polar residues" evidence="1">
    <location>
        <begin position="772"/>
        <end position="796"/>
    </location>
</feature>
<evidence type="ECO:0000259" key="2">
    <source>
        <dbReference type="PROSITE" id="PS50003"/>
    </source>
</evidence>
<dbReference type="InterPro" id="IPR001849">
    <property type="entry name" value="PH_domain"/>
</dbReference>
<feature type="compositionally biased region" description="Polar residues" evidence="1">
    <location>
        <begin position="700"/>
        <end position="731"/>
    </location>
</feature>
<proteinExistence type="predicted"/>